<evidence type="ECO:0000256" key="7">
    <source>
        <dbReference type="ARBA" id="ARBA00023136"/>
    </source>
</evidence>
<evidence type="ECO:0000256" key="9">
    <source>
        <dbReference type="ARBA" id="ARBA00023224"/>
    </source>
</evidence>
<comment type="subcellular location">
    <subcellularLocation>
        <location evidence="1 10">Cell membrane</location>
        <topology evidence="1 10">Multi-pass membrane protein</topology>
    </subcellularLocation>
</comment>
<evidence type="ECO:0000256" key="2">
    <source>
        <dbReference type="ARBA" id="ARBA00022475"/>
    </source>
</evidence>
<keyword evidence="9 10" id="KW-0807">Transducer</keyword>
<evidence type="ECO:0000256" key="6">
    <source>
        <dbReference type="ARBA" id="ARBA00022989"/>
    </source>
</evidence>
<keyword evidence="4 10" id="KW-0812">Transmembrane</keyword>
<dbReference type="AlphaFoldDB" id="A0A6M6DQG3"/>
<evidence type="ECO:0000256" key="8">
    <source>
        <dbReference type="ARBA" id="ARBA00023170"/>
    </source>
</evidence>
<protein>
    <recommendedName>
        <fullName evidence="10">Odorant receptor</fullName>
    </recommendedName>
</protein>
<keyword evidence="8 10" id="KW-0675">Receptor</keyword>
<dbReference type="GO" id="GO:0004984">
    <property type="term" value="F:olfactory receptor activity"/>
    <property type="evidence" value="ECO:0007669"/>
    <property type="project" value="InterPro"/>
</dbReference>
<sequence>MEDSLSARHRESVLKWNVWVLSTGGLWPAGPPRLFAVFTSFVFIVKWTHVLMAVRTLYLSWGDLNEITLTLLSMITMLGGSVKMTIFLKNKTVYYQLVQRLDDVVRYQQQYYLGNETMVTTFQKARKKALRLTFITLGYLNVLGPLWFVMPLLENSSEKHLPFIPMHGLNFTSVPLYELSYATQCTATFFWHLVSVGLDMFYASVMIHVTAQLTILNLRFKNLRLEREDFSGRSNLRSFTASLDNRELAHAHIKMYKELCDLVRSHQKIIEFTNYLENVMNSTVLVQFLSSVLVACVTLFQATINSEGNTVVKCWLYLPMPAFQIFVYCWCAHDLMDQGLEVCTSAFLSAWVEGTRGLRRGLLVVMVRARRPLELTAGRLHPISRATFVSLINASYTYYAVLRRVNDR</sequence>
<proteinExistence type="evidence at transcript level"/>
<keyword evidence="5 10" id="KW-0552">Olfaction</keyword>
<dbReference type="InterPro" id="IPR004117">
    <property type="entry name" value="7tm6_olfct_rcpt"/>
</dbReference>
<dbReference type="GO" id="GO:0005886">
    <property type="term" value="C:plasma membrane"/>
    <property type="evidence" value="ECO:0007669"/>
    <property type="project" value="UniProtKB-SubCell"/>
</dbReference>
<evidence type="ECO:0000313" key="11">
    <source>
        <dbReference type="EMBL" id="QJX74305.1"/>
    </source>
</evidence>
<comment type="similarity">
    <text evidence="10">Belongs to the insect chemoreceptor superfamily. Heteromeric odorant receptor channel (TC 1.A.69) family.</text>
</comment>
<keyword evidence="6 10" id="KW-1133">Transmembrane helix</keyword>
<evidence type="ECO:0000256" key="3">
    <source>
        <dbReference type="ARBA" id="ARBA00022606"/>
    </source>
</evidence>
<feature type="transmembrane region" description="Helical" evidence="10">
    <location>
        <begin position="34"/>
        <end position="61"/>
    </location>
</feature>
<dbReference type="GO" id="GO:0007165">
    <property type="term" value="P:signal transduction"/>
    <property type="evidence" value="ECO:0007669"/>
    <property type="project" value="UniProtKB-KW"/>
</dbReference>
<dbReference type="PANTHER" id="PTHR21137:SF3">
    <property type="entry name" value="ODORANT RECEPTOR 30A-RELATED"/>
    <property type="match status" value="1"/>
</dbReference>
<feature type="transmembrane region" description="Helical" evidence="10">
    <location>
        <begin position="67"/>
        <end position="88"/>
    </location>
</feature>
<accession>A0A6M6DQG3</accession>
<keyword evidence="2" id="KW-1003">Cell membrane</keyword>
<feature type="transmembrane region" description="Helical" evidence="10">
    <location>
        <begin position="200"/>
        <end position="218"/>
    </location>
</feature>
<evidence type="ECO:0000256" key="10">
    <source>
        <dbReference type="RuleBase" id="RU351113"/>
    </source>
</evidence>
<name>A0A6M6DQG3_CERKI</name>
<dbReference type="EMBL" id="MT072577">
    <property type="protein sequence ID" value="QJX74305.1"/>
    <property type="molecule type" value="mRNA"/>
</dbReference>
<evidence type="ECO:0000256" key="4">
    <source>
        <dbReference type="ARBA" id="ARBA00022692"/>
    </source>
</evidence>
<evidence type="ECO:0000256" key="1">
    <source>
        <dbReference type="ARBA" id="ARBA00004651"/>
    </source>
</evidence>
<dbReference type="GO" id="GO:0005549">
    <property type="term" value="F:odorant binding"/>
    <property type="evidence" value="ECO:0007669"/>
    <property type="project" value="InterPro"/>
</dbReference>
<keyword evidence="7 10" id="KW-0472">Membrane</keyword>
<dbReference type="PANTHER" id="PTHR21137">
    <property type="entry name" value="ODORANT RECEPTOR"/>
    <property type="match status" value="1"/>
</dbReference>
<reference evidence="11" key="1">
    <citation type="submission" date="2020-01" db="EMBL/GenBank/DDBJ databases">
        <title>Identification and Expression Profiles Analysis of Chemosensory Genes from the Antennal Transcriptome of Ceracris kiangsu Tsai (Orthoptera: Acrididae).</title>
        <authorList>
            <person name="Li R."/>
            <person name="Jiang G.-f."/>
        </authorList>
    </citation>
    <scope>NUCLEOTIDE SEQUENCE</scope>
</reference>
<evidence type="ECO:0000256" key="5">
    <source>
        <dbReference type="ARBA" id="ARBA00022725"/>
    </source>
</evidence>
<feature type="transmembrane region" description="Helical" evidence="10">
    <location>
        <begin position="132"/>
        <end position="153"/>
    </location>
</feature>
<dbReference type="Pfam" id="PF02949">
    <property type="entry name" value="7tm_6"/>
    <property type="match status" value="1"/>
</dbReference>
<keyword evidence="3 10" id="KW-0716">Sensory transduction</keyword>
<organism evidence="11">
    <name type="scientific">Ceracris kiangsu</name>
    <name type="common">Yellow-spined bamboo locust</name>
    <name type="synonym">Rammeacris kiangsu</name>
    <dbReference type="NCBI Taxonomy" id="227354"/>
    <lineage>
        <taxon>Eukaryota</taxon>
        <taxon>Metazoa</taxon>
        <taxon>Ecdysozoa</taxon>
        <taxon>Arthropoda</taxon>
        <taxon>Hexapoda</taxon>
        <taxon>Insecta</taxon>
        <taxon>Pterygota</taxon>
        <taxon>Neoptera</taxon>
        <taxon>Polyneoptera</taxon>
        <taxon>Orthoptera</taxon>
        <taxon>Caelifera</taxon>
        <taxon>Acrididea</taxon>
        <taxon>Acridomorpha</taxon>
        <taxon>Acridoidea</taxon>
        <taxon>Acrididae</taxon>
        <taxon>Gomphocerinae</taxon>
        <taxon>Ceracris</taxon>
    </lineage>
</organism>
<comment type="caution">
    <text evidence="10">Lacks conserved residue(s) required for the propagation of feature annotation.</text>
</comment>